<dbReference type="Gene3D" id="3.30.420.40">
    <property type="match status" value="2"/>
</dbReference>
<evidence type="ECO:0000313" key="4">
    <source>
        <dbReference type="Proteomes" id="UP001432190"/>
    </source>
</evidence>
<dbReference type="InterPro" id="IPR036388">
    <property type="entry name" value="WH-like_DNA-bd_sf"/>
</dbReference>
<feature type="domain" description="HTH marR-type" evidence="2">
    <location>
        <begin position="16"/>
        <end position="64"/>
    </location>
</feature>
<dbReference type="InterPro" id="IPR000835">
    <property type="entry name" value="HTH_MarR-typ"/>
</dbReference>
<dbReference type="Pfam" id="PF00480">
    <property type="entry name" value="ROK"/>
    <property type="match status" value="1"/>
</dbReference>
<protein>
    <submittedName>
        <fullName evidence="3">ROK family protein</fullName>
    </submittedName>
</protein>
<organism evidence="3 4">
    <name type="scientific">Micromonospora globbae</name>
    <dbReference type="NCBI Taxonomy" id="1894969"/>
    <lineage>
        <taxon>Bacteria</taxon>
        <taxon>Bacillati</taxon>
        <taxon>Actinomycetota</taxon>
        <taxon>Actinomycetes</taxon>
        <taxon>Micromonosporales</taxon>
        <taxon>Micromonosporaceae</taxon>
        <taxon>Micromonospora</taxon>
    </lineage>
</organism>
<proteinExistence type="inferred from homology"/>
<dbReference type="PANTHER" id="PTHR18964">
    <property type="entry name" value="ROK (REPRESSOR, ORF, KINASE) FAMILY"/>
    <property type="match status" value="1"/>
</dbReference>
<keyword evidence="4" id="KW-1185">Reference proteome</keyword>
<dbReference type="SUPFAM" id="SSF46785">
    <property type="entry name" value="Winged helix' DNA-binding domain"/>
    <property type="match status" value="1"/>
</dbReference>
<dbReference type="SUPFAM" id="SSF53067">
    <property type="entry name" value="Actin-like ATPase domain"/>
    <property type="match status" value="1"/>
</dbReference>
<comment type="similarity">
    <text evidence="1">Belongs to the ROK (NagC/XylR) family.</text>
</comment>
<name>A0ABZ1RZ27_9ACTN</name>
<dbReference type="InterPro" id="IPR036390">
    <property type="entry name" value="WH_DNA-bd_sf"/>
</dbReference>
<evidence type="ECO:0000313" key="3">
    <source>
        <dbReference type="EMBL" id="WUP47072.1"/>
    </source>
</evidence>
<dbReference type="EMBL" id="CP108084">
    <property type="protein sequence ID" value="WUP47072.1"/>
    <property type="molecule type" value="Genomic_DNA"/>
</dbReference>
<evidence type="ECO:0000256" key="1">
    <source>
        <dbReference type="ARBA" id="ARBA00006479"/>
    </source>
</evidence>
<dbReference type="PANTHER" id="PTHR18964:SF149">
    <property type="entry name" value="BIFUNCTIONAL UDP-N-ACETYLGLUCOSAMINE 2-EPIMERASE_N-ACETYLMANNOSAMINE KINASE"/>
    <property type="match status" value="1"/>
</dbReference>
<evidence type="ECO:0000259" key="2">
    <source>
        <dbReference type="Pfam" id="PF12802"/>
    </source>
</evidence>
<dbReference type="RefSeq" id="WP_328850116.1">
    <property type="nucleotide sequence ID" value="NZ_CP108084.1"/>
</dbReference>
<dbReference type="Gene3D" id="1.10.10.10">
    <property type="entry name" value="Winged helix-like DNA-binding domain superfamily/Winged helix DNA-binding domain"/>
    <property type="match status" value="1"/>
</dbReference>
<sequence>MERPTHRMRDLRHQGALAVLRHLHRQPGVTRSELARALDLSSGSATDLVARLKRLRLLDEVASAPSGGRGRPSPTLVAHPAGPLVCVVDISHERWRVAAVELGGRIVQHTSGRHVDREPDAVLDRVRREIAACRRRLGHRIRAVSVAVAATVRGTEVVQAATLGWRRVSLEPLRPAADVPLLVGNDASLAGLAEARRGAGAGVRVVLHLTVEVGVGGVLVVDGDLLDGATGAGGEFGHLPFGDPTLRCPCGATGCWDLLVDGRAMARQLGQPAPDDPRTAAEHILAAAPRDPAARAAVDGAARALGRGVGGLVNALDPALVTLSGLAVDLSAAAPREVDAGYRAGLMSFRRGQPPPLVPSTLGPDGRIAGAADAAFDTVLTVPGIESWSRSTARVREGAT</sequence>
<gene>
    <name evidence="3" type="ORF">OG994_15510</name>
</gene>
<accession>A0ABZ1RZ27</accession>
<dbReference type="InterPro" id="IPR000600">
    <property type="entry name" value="ROK"/>
</dbReference>
<reference evidence="3" key="1">
    <citation type="submission" date="2022-10" db="EMBL/GenBank/DDBJ databases">
        <title>The complete genomes of actinobacterial strains from the NBC collection.</title>
        <authorList>
            <person name="Joergensen T.S."/>
            <person name="Alvarez Arevalo M."/>
            <person name="Sterndorff E.B."/>
            <person name="Faurdal D."/>
            <person name="Vuksanovic O."/>
            <person name="Mourched A.-S."/>
            <person name="Charusanti P."/>
            <person name="Shaw S."/>
            <person name="Blin K."/>
            <person name="Weber T."/>
        </authorList>
    </citation>
    <scope>NUCLEOTIDE SEQUENCE</scope>
    <source>
        <strain evidence="3">NBC_00256</strain>
    </source>
</reference>
<dbReference type="Pfam" id="PF12802">
    <property type="entry name" value="MarR_2"/>
    <property type="match status" value="1"/>
</dbReference>
<dbReference type="InterPro" id="IPR043129">
    <property type="entry name" value="ATPase_NBD"/>
</dbReference>
<dbReference type="Proteomes" id="UP001432190">
    <property type="component" value="Chromosome"/>
</dbReference>